<keyword evidence="4" id="KW-1185">Reference proteome</keyword>
<comment type="subunit">
    <text evidence="1">Homodimer.</text>
</comment>
<dbReference type="InterPro" id="IPR011008">
    <property type="entry name" value="Dimeric_a/b-barrel"/>
</dbReference>
<evidence type="ECO:0000313" key="3">
    <source>
        <dbReference type="EMBL" id="RCI07084.1"/>
    </source>
</evidence>
<evidence type="ECO:0000313" key="4">
    <source>
        <dbReference type="Proteomes" id="UP000253551"/>
    </source>
</evidence>
<sequence>MSKIVHIVVVKFKPEVTENVRDEVVQAARDLKKDIPQIITATAGKNFTDRGKGYEYGWVIEVGTKEELGLYANHPAHLEFLGNYKSLFEDVLAFDYET</sequence>
<dbReference type="EMBL" id="PJQM01000037">
    <property type="protein sequence ID" value="RCI07084.1"/>
    <property type="molecule type" value="Genomic_DNA"/>
</dbReference>
<dbReference type="SUPFAM" id="SSF54909">
    <property type="entry name" value="Dimeric alpha+beta barrel"/>
    <property type="match status" value="1"/>
</dbReference>
<dbReference type="PANTHER" id="PTHR33178:SF10">
    <property type="entry name" value="STRESS-RESPONSE A_B BARREL DOMAIN-CONTAINING PROTEIN"/>
    <property type="match status" value="1"/>
</dbReference>
<dbReference type="Pfam" id="PF07876">
    <property type="entry name" value="Dabb"/>
    <property type="match status" value="1"/>
</dbReference>
<dbReference type="PANTHER" id="PTHR33178">
    <property type="match status" value="1"/>
</dbReference>
<dbReference type="AlphaFoldDB" id="A0A367KY34"/>
<dbReference type="STRING" id="4846.A0A367KY34"/>
<dbReference type="Gene3D" id="3.30.70.100">
    <property type="match status" value="1"/>
</dbReference>
<dbReference type="InterPro" id="IPR013097">
    <property type="entry name" value="Dabb"/>
</dbReference>
<dbReference type="InterPro" id="IPR044662">
    <property type="entry name" value="HS1/DABB1-like"/>
</dbReference>
<evidence type="ECO:0000256" key="1">
    <source>
        <dbReference type="ARBA" id="ARBA00011738"/>
    </source>
</evidence>
<organism evidence="3 4">
    <name type="scientific">Rhizopus stolonifer</name>
    <name type="common">Rhizopus nigricans</name>
    <dbReference type="NCBI Taxonomy" id="4846"/>
    <lineage>
        <taxon>Eukaryota</taxon>
        <taxon>Fungi</taxon>
        <taxon>Fungi incertae sedis</taxon>
        <taxon>Mucoromycota</taxon>
        <taxon>Mucoromycotina</taxon>
        <taxon>Mucoromycetes</taxon>
        <taxon>Mucorales</taxon>
        <taxon>Mucorineae</taxon>
        <taxon>Rhizopodaceae</taxon>
        <taxon>Rhizopus</taxon>
    </lineage>
</organism>
<dbReference type="PROSITE" id="PS51502">
    <property type="entry name" value="S_R_A_B_BARREL"/>
    <property type="match status" value="1"/>
</dbReference>
<feature type="domain" description="Stress-response A/B barrel" evidence="2">
    <location>
        <begin position="4"/>
        <end position="96"/>
    </location>
</feature>
<reference evidence="3 4" key="1">
    <citation type="journal article" date="2018" name="G3 (Bethesda)">
        <title>Phylogenetic and Phylogenomic Definition of Rhizopus Species.</title>
        <authorList>
            <person name="Gryganskyi A.P."/>
            <person name="Golan J."/>
            <person name="Dolatabadi S."/>
            <person name="Mondo S."/>
            <person name="Robb S."/>
            <person name="Idnurm A."/>
            <person name="Muszewska A."/>
            <person name="Steczkiewicz K."/>
            <person name="Masonjones S."/>
            <person name="Liao H.L."/>
            <person name="Gajdeczka M.T."/>
            <person name="Anike F."/>
            <person name="Vuek A."/>
            <person name="Anishchenko I.M."/>
            <person name="Voigt K."/>
            <person name="de Hoog G.S."/>
            <person name="Smith M.E."/>
            <person name="Heitman J."/>
            <person name="Vilgalys R."/>
            <person name="Stajich J.E."/>
        </authorList>
    </citation>
    <scope>NUCLEOTIDE SEQUENCE [LARGE SCALE GENOMIC DNA]</scope>
    <source>
        <strain evidence="3 4">LSU 92-RS-03</strain>
    </source>
</reference>
<accession>A0A367KY34</accession>
<proteinExistence type="predicted"/>
<gene>
    <name evidence="3" type="ORF">CU098_012945</name>
</gene>
<dbReference type="SMART" id="SM00886">
    <property type="entry name" value="Dabb"/>
    <property type="match status" value="1"/>
</dbReference>
<dbReference type="OrthoDB" id="42919at2759"/>
<protein>
    <recommendedName>
        <fullName evidence="2">Stress-response A/B barrel domain-containing protein</fullName>
    </recommendedName>
</protein>
<name>A0A367KY34_RHIST</name>
<dbReference type="Proteomes" id="UP000253551">
    <property type="component" value="Unassembled WGS sequence"/>
</dbReference>
<evidence type="ECO:0000259" key="2">
    <source>
        <dbReference type="PROSITE" id="PS51502"/>
    </source>
</evidence>
<comment type="caution">
    <text evidence="3">The sequence shown here is derived from an EMBL/GenBank/DDBJ whole genome shotgun (WGS) entry which is preliminary data.</text>
</comment>